<dbReference type="PANTHER" id="PTHR43798">
    <property type="entry name" value="MONOACYLGLYCEROL LIPASE"/>
    <property type="match status" value="1"/>
</dbReference>
<proteinExistence type="predicted"/>
<dbReference type="SUPFAM" id="SSF53474">
    <property type="entry name" value="alpha/beta-Hydrolases"/>
    <property type="match status" value="1"/>
</dbReference>
<dbReference type="Proteomes" id="UP000449906">
    <property type="component" value="Unassembled WGS sequence"/>
</dbReference>
<dbReference type="EMBL" id="WBVM01000004">
    <property type="protein sequence ID" value="KAB2807964.1"/>
    <property type="molecule type" value="Genomic_DNA"/>
</dbReference>
<dbReference type="Gene3D" id="3.40.50.1820">
    <property type="entry name" value="alpha/beta hydrolase"/>
    <property type="match status" value="1"/>
</dbReference>
<sequence length="281" mass="30005">MSPEPRSTTATATATLTITKGYADSRFGQLHYAESGAGAPVLLLHQTPRSWDEYRDVLPLLGAHRRAIALDTLGFGASARTPEPFRIELFADAVEDLIDTLGLTGVSLVGHHTGGVVAIEVAARRGLAIENLVLSGVPYVDAARRARVAGAPPIDHVTPAPDGSHLTELWNRRRAFYPDDRPDLLARLVADGLRVVDRVEEGHRAVNAYRMEERIRLVRSRTLVLCGEDDSYSLPDVPQLCAVIPGATAAVLPGTGVASVDHRPDLFAAAVATFLDDGAAG</sequence>
<feature type="domain" description="AB hydrolase-1" evidence="1">
    <location>
        <begin position="41"/>
        <end position="270"/>
    </location>
</feature>
<organism evidence="2 3">
    <name type="scientific">Nocardioides simplex</name>
    <name type="common">Arthrobacter simplex</name>
    <dbReference type="NCBI Taxonomy" id="2045"/>
    <lineage>
        <taxon>Bacteria</taxon>
        <taxon>Bacillati</taxon>
        <taxon>Actinomycetota</taxon>
        <taxon>Actinomycetes</taxon>
        <taxon>Propionibacteriales</taxon>
        <taxon>Nocardioidaceae</taxon>
        <taxon>Pimelobacter</taxon>
    </lineage>
</organism>
<dbReference type="InterPro" id="IPR000073">
    <property type="entry name" value="AB_hydrolase_1"/>
</dbReference>
<protein>
    <submittedName>
        <fullName evidence="2">Alpha/beta fold hydrolase</fullName>
    </submittedName>
</protein>
<dbReference type="InterPro" id="IPR029058">
    <property type="entry name" value="AB_hydrolase_fold"/>
</dbReference>
<dbReference type="GO" id="GO:0016787">
    <property type="term" value="F:hydrolase activity"/>
    <property type="evidence" value="ECO:0007669"/>
    <property type="project" value="UniProtKB-KW"/>
</dbReference>
<dbReference type="InterPro" id="IPR050266">
    <property type="entry name" value="AB_hydrolase_sf"/>
</dbReference>
<dbReference type="AlphaFoldDB" id="A0A7J5DSU4"/>
<evidence type="ECO:0000259" key="1">
    <source>
        <dbReference type="Pfam" id="PF12697"/>
    </source>
</evidence>
<evidence type="ECO:0000313" key="3">
    <source>
        <dbReference type="Proteomes" id="UP000449906"/>
    </source>
</evidence>
<gene>
    <name evidence="2" type="ORF">F9L07_25170</name>
</gene>
<reference evidence="2 3" key="1">
    <citation type="submission" date="2019-09" db="EMBL/GenBank/DDBJ databases">
        <title>Pimelobacter sp. isolated from Paulinella.</title>
        <authorList>
            <person name="Jeong S.E."/>
        </authorList>
    </citation>
    <scope>NUCLEOTIDE SEQUENCE [LARGE SCALE GENOMIC DNA]</scope>
    <source>
        <strain evidence="2 3">Pch-N</strain>
    </source>
</reference>
<dbReference type="PRINTS" id="PR00111">
    <property type="entry name" value="ABHYDROLASE"/>
</dbReference>
<name>A0A7J5DSU4_NOCSI</name>
<dbReference type="Pfam" id="PF12697">
    <property type="entry name" value="Abhydrolase_6"/>
    <property type="match status" value="1"/>
</dbReference>
<dbReference type="RefSeq" id="WP_151582429.1">
    <property type="nucleotide sequence ID" value="NZ_WBVM01000004.1"/>
</dbReference>
<accession>A0A7J5DSU4</accession>
<evidence type="ECO:0000313" key="2">
    <source>
        <dbReference type="EMBL" id="KAB2807964.1"/>
    </source>
</evidence>
<comment type="caution">
    <text evidence="2">The sequence shown here is derived from an EMBL/GenBank/DDBJ whole genome shotgun (WGS) entry which is preliminary data.</text>
</comment>
<keyword evidence="2" id="KW-0378">Hydrolase</keyword>